<dbReference type="RefSeq" id="WP_310023206.1">
    <property type="nucleotide sequence ID" value="NZ_JAVDUM010000019.1"/>
</dbReference>
<gene>
    <name evidence="1" type="ORF">J2Y69_003554</name>
</gene>
<protein>
    <recommendedName>
        <fullName evidence="3">DUF222 domain-containing protein</fullName>
    </recommendedName>
</protein>
<dbReference type="EMBL" id="JAVDUM010000019">
    <property type="protein sequence ID" value="MDR6868928.1"/>
    <property type="molecule type" value="Genomic_DNA"/>
</dbReference>
<organism evidence="1 2">
    <name type="scientific">Microbacterium resistens</name>
    <dbReference type="NCBI Taxonomy" id="156977"/>
    <lineage>
        <taxon>Bacteria</taxon>
        <taxon>Bacillati</taxon>
        <taxon>Actinomycetota</taxon>
        <taxon>Actinomycetes</taxon>
        <taxon>Micrococcales</taxon>
        <taxon>Microbacteriaceae</taxon>
        <taxon>Microbacterium</taxon>
    </lineage>
</organism>
<comment type="caution">
    <text evidence="1">The sequence shown here is derived from an EMBL/GenBank/DDBJ whole genome shotgun (WGS) entry which is preliminary data.</text>
</comment>
<accession>A0ABU1SIU1</accession>
<evidence type="ECO:0000313" key="1">
    <source>
        <dbReference type="EMBL" id="MDR6868928.1"/>
    </source>
</evidence>
<reference evidence="1 2" key="1">
    <citation type="submission" date="2023-07" db="EMBL/GenBank/DDBJ databases">
        <title>Sorghum-associated microbial communities from plants grown in Nebraska, USA.</title>
        <authorList>
            <person name="Schachtman D."/>
        </authorList>
    </citation>
    <scope>NUCLEOTIDE SEQUENCE [LARGE SCALE GENOMIC DNA]</scope>
    <source>
        <strain evidence="1 2">2980</strain>
    </source>
</reference>
<proteinExistence type="predicted"/>
<sequence length="122" mass="13700">MTLENQILGSADASRLIRETDAVDIDSAVLSELRRGSTFGRTLTQPMRDLLDSLVVPELVREESIIDAGHTLDPFRRVRNRNRINRLIAMRFVQREGEYIRPTIAGIGAVRPLAAVSDIVHH</sequence>
<name>A0ABU1SIU1_9MICO</name>
<dbReference type="Proteomes" id="UP001259347">
    <property type="component" value="Unassembled WGS sequence"/>
</dbReference>
<keyword evidence="2" id="KW-1185">Reference proteome</keyword>
<evidence type="ECO:0000313" key="2">
    <source>
        <dbReference type="Proteomes" id="UP001259347"/>
    </source>
</evidence>
<evidence type="ECO:0008006" key="3">
    <source>
        <dbReference type="Google" id="ProtNLM"/>
    </source>
</evidence>